<dbReference type="Gene3D" id="2.20.25.420">
    <property type="entry name" value="ZPR1, zinc finger domain"/>
    <property type="match status" value="2"/>
</dbReference>
<dbReference type="Gene3D" id="2.60.120.1040">
    <property type="entry name" value="ZPR1, A/B domain"/>
    <property type="match status" value="2"/>
</dbReference>
<keyword evidence="2" id="KW-0479">Metal-binding</keyword>
<name>A0A0M3HS93_ASCLU</name>
<dbReference type="AlphaFoldDB" id="A0A0M3HS93"/>
<dbReference type="WBParaSite" id="ALUE_0000530601-mRNA-1">
    <property type="protein sequence ID" value="ALUE_0000530601-mRNA-1"/>
    <property type="gene ID" value="ALUE_0000530601"/>
</dbReference>
<dbReference type="Pfam" id="PF03367">
    <property type="entry name" value="Zn_ribbon_ZPR1"/>
    <property type="match status" value="2"/>
</dbReference>
<evidence type="ECO:0000313" key="8">
    <source>
        <dbReference type="WBParaSite" id="ALUE_0000530601-mRNA-1"/>
    </source>
</evidence>
<dbReference type="InterPro" id="IPR004457">
    <property type="entry name" value="Znf_ZPR1"/>
</dbReference>
<evidence type="ECO:0000256" key="2">
    <source>
        <dbReference type="ARBA" id="ARBA00022723"/>
    </source>
</evidence>
<dbReference type="PANTHER" id="PTHR10876:SF0">
    <property type="entry name" value="ZINC FINGER PROTEIN ZPR1"/>
    <property type="match status" value="1"/>
</dbReference>
<reference evidence="8" key="1">
    <citation type="submission" date="2016-05" db="UniProtKB">
        <authorList>
            <consortium name="WormBaseParasite"/>
        </authorList>
    </citation>
    <scope>IDENTIFICATION</scope>
</reference>
<dbReference type="Pfam" id="PF22794">
    <property type="entry name" value="jr-ZPR1"/>
    <property type="match status" value="2"/>
</dbReference>
<feature type="domain" description="Zinc finger ZPR1-type" evidence="6">
    <location>
        <begin position="29"/>
        <end position="204"/>
    </location>
</feature>
<evidence type="ECO:0000256" key="1">
    <source>
        <dbReference type="ARBA" id="ARBA00008354"/>
    </source>
</evidence>
<dbReference type="FunFam" id="2.20.25.420:FF:000002">
    <property type="entry name" value="Zinc finger protein ZPR1"/>
    <property type="match status" value="1"/>
</dbReference>
<evidence type="ECO:0000313" key="7">
    <source>
        <dbReference type="Proteomes" id="UP000036681"/>
    </source>
</evidence>
<comment type="similarity">
    <text evidence="1">Belongs to the ZPR1 family.</text>
</comment>
<evidence type="ECO:0000256" key="3">
    <source>
        <dbReference type="ARBA" id="ARBA00022771"/>
    </source>
</evidence>
<dbReference type="InterPro" id="IPR056180">
    <property type="entry name" value="ZPR1_jr_dom"/>
</dbReference>
<dbReference type="SMART" id="SM00709">
    <property type="entry name" value="Zpr1"/>
    <property type="match status" value="2"/>
</dbReference>
<dbReference type="PANTHER" id="PTHR10876">
    <property type="entry name" value="ZINC FINGER PROTEIN ZPR1"/>
    <property type="match status" value="1"/>
</dbReference>
<organism evidence="7 8">
    <name type="scientific">Ascaris lumbricoides</name>
    <name type="common">Giant roundworm</name>
    <dbReference type="NCBI Taxonomy" id="6252"/>
    <lineage>
        <taxon>Eukaryota</taxon>
        <taxon>Metazoa</taxon>
        <taxon>Ecdysozoa</taxon>
        <taxon>Nematoda</taxon>
        <taxon>Chromadorea</taxon>
        <taxon>Rhabditida</taxon>
        <taxon>Spirurina</taxon>
        <taxon>Ascaridomorpha</taxon>
        <taxon>Ascaridoidea</taxon>
        <taxon>Ascarididae</taxon>
        <taxon>Ascaris</taxon>
    </lineage>
</organism>
<dbReference type="FunFam" id="2.20.25.420:FF:000001">
    <property type="entry name" value="Zinc finger protein ZPR1"/>
    <property type="match status" value="1"/>
</dbReference>
<dbReference type="InterPro" id="IPR040141">
    <property type="entry name" value="ZPR1"/>
</dbReference>
<dbReference type="InterPro" id="IPR042452">
    <property type="entry name" value="ZPR1_Znf1/2"/>
</dbReference>
<dbReference type="GO" id="GO:0005634">
    <property type="term" value="C:nucleus"/>
    <property type="evidence" value="ECO:0007669"/>
    <property type="project" value="TreeGrafter"/>
</dbReference>
<evidence type="ECO:0000259" key="6">
    <source>
        <dbReference type="SMART" id="SM00709"/>
    </source>
</evidence>
<evidence type="ECO:0000256" key="5">
    <source>
        <dbReference type="SAM" id="MobiDB-lite"/>
    </source>
</evidence>
<dbReference type="InterPro" id="IPR042451">
    <property type="entry name" value="ZPR1_A/B_dom"/>
</dbReference>
<proteinExistence type="inferred from homology"/>
<accession>A0A0M3HS93</accession>
<dbReference type="Proteomes" id="UP000036681">
    <property type="component" value="Unplaced"/>
</dbReference>
<evidence type="ECO:0000256" key="4">
    <source>
        <dbReference type="ARBA" id="ARBA00022833"/>
    </source>
</evidence>
<dbReference type="GO" id="GO:0008270">
    <property type="term" value="F:zinc ion binding"/>
    <property type="evidence" value="ECO:0007669"/>
    <property type="project" value="UniProtKB-KW"/>
</dbReference>
<sequence>MSDTNNTSGPILRNISTGDDEERPVEVESLCTNCGKNGTTCIMCTRIPYYRQVIVMSFTCEHCGYRNSELQSGEPVQEHGTEIVLHVVEEKDLSRQLVKSEYAQIEIPELELTIEPLTQPGEVTTVEGILSRVRTGLEQDQGRRRQEDSQIADKIDQFIRRIERLITLEEKFTLNKAPEHLTSAELLKQLQKLRDASGNCFIQNPNPFHVDPHCITTHYHRSLAERKMLGLADDNDVEEEPAPEWQSFEDAKHEVLRFPTDCPNCGAHIETCMKPTDVPYFSTVIIMSTTCDACGLKTNEVKSAGAIKDQGCKLIVSIEEEVDLARDVLKSDTCNMSLPELELEVGPGALPSRFTTVEGLLMATKDQLKASDQSSIVSEQGSFMLGDSADSQDKHKMSEFLKNFDAILSLKKKAHLVLDDPAGNSYIQSLAAPLDDSRLEKIFYRRSFEQNDELGLNDMRTENYGELEAVKEEGEIEEENSVSEISDSHPSDVTPSIT</sequence>
<feature type="region of interest" description="Disordered" evidence="5">
    <location>
        <begin position="1"/>
        <end position="22"/>
    </location>
</feature>
<feature type="domain" description="Zinc finger ZPR1-type" evidence="6">
    <location>
        <begin position="260"/>
        <end position="429"/>
    </location>
</feature>
<feature type="compositionally biased region" description="Polar residues" evidence="5">
    <location>
        <begin position="1"/>
        <end position="17"/>
    </location>
</feature>
<keyword evidence="3" id="KW-0863">Zinc-finger</keyword>
<dbReference type="NCBIfam" id="TIGR00310">
    <property type="entry name" value="ZPR1_znf"/>
    <property type="match status" value="2"/>
</dbReference>
<feature type="region of interest" description="Disordered" evidence="5">
    <location>
        <begin position="469"/>
        <end position="498"/>
    </location>
</feature>
<keyword evidence="4" id="KW-0862">Zinc</keyword>
<protein>
    <submittedName>
        <fullName evidence="8">Zinc finger protein ZPR1</fullName>
    </submittedName>
</protein>
<keyword evidence="7" id="KW-1185">Reference proteome</keyword>